<evidence type="ECO:0000313" key="2">
    <source>
        <dbReference type="Proteomes" id="UP000030428"/>
    </source>
</evidence>
<protein>
    <submittedName>
        <fullName evidence="1">Uncharacterized protein</fullName>
    </submittedName>
</protein>
<evidence type="ECO:0000313" key="1">
    <source>
        <dbReference type="EMBL" id="TGO02628.1"/>
    </source>
</evidence>
<comment type="caution">
    <text evidence="1">The sequence shown here is derived from an EMBL/GenBank/DDBJ whole genome shotgun (WGS) entry which is preliminary data.</text>
</comment>
<gene>
    <name evidence="1" type="ORF">PN36_21615</name>
</gene>
<dbReference type="AlphaFoldDB" id="A0A4E0QPD2"/>
<reference evidence="1 2" key="1">
    <citation type="journal article" date="2016" name="Front. Microbiol.">
        <title>Single-Cell (Meta-)Genomics of a Dimorphic Candidatus Thiomargarita nelsonii Reveals Genomic Plasticity.</title>
        <authorList>
            <person name="Flood B.E."/>
            <person name="Fliss P."/>
            <person name="Jones D.S."/>
            <person name="Dick G.J."/>
            <person name="Jain S."/>
            <person name="Kaster A.K."/>
            <person name="Winkel M."/>
            <person name="Mussmann M."/>
            <person name="Bailey J."/>
        </authorList>
    </citation>
    <scope>NUCLEOTIDE SEQUENCE [LARGE SCALE GENOMIC DNA]</scope>
    <source>
        <strain evidence="1">Hydrate Ridge</strain>
    </source>
</reference>
<sequence>MEFNKRELRTIISALNLQIEVYTKIENKNDIDEDDLAEVIMDRGYTESLLSAVEDYYKQLNRQWLFSRSQPPCTMPASAHCRNG</sequence>
<accession>A0A4E0QPD2</accession>
<name>A0A4E0QPD2_9GAMM</name>
<keyword evidence="2" id="KW-1185">Reference proteome</keyword>
<organism evidence="1 2">
    <name type="scientific">Candidatus Thiomargarita nelsonii</name>
    <dbReference type="NCBI Taxonomy" id="1003181"/>
    <lineage>
        <taxon>Bacteria</taxon>
        <taxon>Pseudomonadati</taxon>
        <taxon>Pseudomonadota</taxon>
        <taxon>Gammaproteobacteria</taxon>
        <taxon>Thiotrichales</taxon>
        <taxon>Thiotrichaceae</taxon>
        <taxon>Thiomargarita</taxon>
    </lineage>
</organism>
<proteinExistence type="predicted"/>
<dbReference type="Proteomes" id="UP000030428">
    <property type="component" value="Unassembled WGS sequence"/>
</dbReference>
<dbReference type="EMBL" id="JSZA02000098">
    <property type="protein sequence ID" value="TGO02628.1"/>
    <property type="molecule type" value="Genomic_DNA"/>
</dbReference>